<dbReference type="CDD" id="cd07313">
    <property type="entry name" value="terB_like_2"/>
    <property type="match status" value="1"/>
</dbReference>
<dbReference type="AlphaFoldDB" id="A0A081B750"/>
<evidence type="ECO:0000313" key="3">
    <source>
        <dbReference type="Proteomes" id="UP000028702"/>
    </source>
</evidence>
<dbReference type="EMBL" id="BBIO01000001">
    <property type="protein sequence ID" value="GAK43868.1"/>
    <property type="molecule type" value="Genomic_DNA"/>
</dbReference>
<dbReference type="InterPro" id="IPR029024">
    <property type="entry name" value="TerB-like"/>
</dbReference>
<sequence length="151" mass="16791">MLDRILNFIARGPAAPAPQLESAATRRELAAAALMVEAARLDKSFDAAERAAIIRVVKERFSLSPEDATELVAVAEQAERRNYDPWVFVETVKRSFSEEEKKDLLKALWQVAYADGGLHKFESYLVNHVSKQLGLSKEDCETARKAAEEAA</sequence>
<gene>
    <name evidence="2" type="ORF">M2A_0367</name>
</gene>
<dbReference type="InterPro" id="IPR007791">
    <property type="entry name" value="DjlA_N"/>
</dbReference>
<dbReference type="STRING" id="1333998.M2A_0367"/>
<dbReference type="RefSeq" id="WP_045442097.1">
    <property type="nucleotide sequence ID" value="NZ_BBIO01000001.1"/>
</dbReference>
<dbReference type="eggNOG" id="COG4103">
    <property type="taxonomic scope" value="Bacteria"/>
</dbReference>
<proteinExistence type="predicted"/>
<evidence type="ECO:0000313" key="2">
    <source>
        <dbReference type="EMBL" id="GAK43868.1"/>
    </source>
</evidence>
<dbReference type="Proteomes" id="UP000028702">
    <property type="component" value="Unassembled WGS sequence"/>
</dbReference>
<comment type="caution">
    <text evidence="2">The sequence shown here is derived from an EMBL/GenBank/DDBJ whole genome shotgun (WGS) entry which is preliminary data.</text>
</comment>
<dbReference type="Pfam" id="PF05099">
    <property type="entry name" value="TerB"/>
    <property type="match status" value="1"/>
</dbReference>
<name>A0A081B750_9HYPH</name>
<dbReference type="Gene3D" id="1.10.3680.10">
    <property type="entry name" value="TerB-like"/>
    <property type="match status" value="1"/>
</dbReference>
<evidence type="ECO:0000259" key="1">
    <source>
        <dbReference type="Pfam" id="PF05099"/>
    </source>
</evidence>
<feature type="domain" description="Co-chaperone DjlA N-terminal" evidence="1">
    <location>
        <begin position="28"/>
        <end position="144"/>
    </location>
</feature>
<keyword evidence="3" id="KW-1185">Reference proteome</keyword>
<organism evidence="2 3">
    <name type="scientific">Tepidicaulis marinus</name>
    <dbReference type="NCBI Taxonomy" id="1333998"/>
    <lineage>
        <taxon>Bacteria</taxon>
        <taxon>Pseudomonadati</taxon>
        <taxon>Pseudomonadota</taxon>
        <taxon>Alphaproteobacteria</taxon>
        <taxon>Hyphomicrobiales</taxon>
        <taxon>Parvibaculaceae</taxon>
        <taxon>Tepidicaulis</taxon>
    </lineage>
</organism>
<protein>
    <submittedName>
        <fullName evidence="2">Protein YhgI</fullName>
    </submittedName>
</protein>
<dbReference type="SUPFAM" id="SSF158682">
    <property type="entry name" value="TerB-like"/>
    <property type="match status" value="1"/>
</dbReference>
<accession>A0A081B750</accession>
<reference evidence="2 3" key="1">
    <citation type="submission" date="2014-07" db="EMBL/GenBank/DDBJ databases">
        <title>Tepidicaulis marinum gen. nov., sp. nov., a novel marine bacterium denitrifying nitrate to nitrous oxide strictly under microaerobic conditions.</title>
        <authorList>
            <person name="Takeuchi M."/>
            <person name="Yamagishi T."/>
            <person name="Kamagata Y."/>
            <person name="Oshima K."/>
            <person name="Hattori M."/>
            <person name="Katayama T."/>
            <person name="Hanada S."/>
            <person name="Tamaki H."/>
            <person name="Marumo K."/>
            <person name="Maeda H."/>
            <person name="Nedachi M."/>
            <person name="Iwasaki W."/>
            <person name="Suwa Y."/>
            <person name="Sakata S."/>
        </authorList>
    </citation>
    <scope>NUCLEOTIDE SEQUENCE [LARGE SCALE GENOMIC DNA]</scope>
    <source>
        <strain evidence="2 3">MA2</strain>
    </source>
</reference>